<dbReference type="GeneID" id="28898186"/>
<comment type="similarity">
    <text evidence="1">Belongs to the AIM32 family.</text>
</comment>
<evidence type="ECO:0000313" key="3">
    <source>
        <dbReference type="EMBL" id="KZF21418.1"/>
    </source>
</evidence>
<evidence type="ECO:0000313" key="4">
    <source>
        <dbReference type="Proteomes" id="UP000076632"/>
    </source>
</evidence>
<keyword evidence="4" id="KW-1185">Reference proteome</keyword>
<dbReference type="OMA" id="DDWPSKI"/>
<dbReference type="STRING" id="1328760.A0A165FV72"/>
<proteinExistence type="inferred from homology"/>
<dbReference type="InterPro" id="IPR036249">
    <property type="entry name" value="Thioredoxin-like_sf"/>
</dbReference>
<sequence length="345" mass="37270">MPLPATPLNAPSWGKALGYLRTITASFKRSHAARGHPAPTFPVIEKCPSPTCQCAPMPSGLDIDYKRPLSNTVAAYQEQVLISTGRDDWASRAEEEEDAVLLRGLKSLLGRGGTFSNPFHNIMLTNSSFAPSVSNSASSVYLFPSFRYIPSVSLTDGSMKAFTQAFLLPEKLHPAHEIMSSEDQRQNLMRKPALQDQFPGARAVDELVVLICGHGGRDERCGILGPILRSEFEEKLEVAGFDVVEEATVPKGLEKPSQSGKPRARVGLISHIGGHKYAGNVIIYIPPTLRQGLSTSNPMDGKGIWYGRVEPGHVEGIVNETVLNGSVIAELFRGGVGKGGEALRL</sequence>
<name>A0A165FV72_XYLHT</name>
<dbReference type="PANTHER" id="PTHR31902">
    <property type="entry name" value="ACTIN PATCHES DISTAL PROTEIN 1"/>
    <property type="match status" value="1"/>
</dbReference>
<protein>
    <recommendedName>
        <fullName evidence="2">Altered inheritance of mitochondria protein 32</fullName>
    </recommendedName>
</protein>
<accession>A0A165FV72</accession>
<dbReference type="AlphaFoldDB" id="A0A165FV72"/>
<dbReference type="PANTHER" id="PTHR31902:SF7">
    <property type="entry name" value="ALTERED INHERITANCE OF MITOCHONDRIA PROTEIN 32"/>
    <property type="match status" value="1"/>
</dbReference>
<dbReference type="EMBL" id="KV407461">
    <property type="protein sequence ID" value="KZF21418.1"/>
    <property type="molecule type" value="Genomic_DNA"/>
</dbReference>
<dbReference type="SUPFAM" id="SSF52833">
    <property type="entry name" value="Thioredoxin-like"/>
    <property type="match status" value="1"/>
</dbReference>
<dbReference type="Pfam" id="PF06999">
    <property type="entry name" value="Suc_Fer-like"/>
    <property type="match status" value="1"/>
</dbReference>
<gene>
    <name evidence="3" type="ORF">L228DRAFT_249231</name>
</gene>
<evidence type="ECO:0000256" key="2">
    <source>
        <dbReference type="ARBA" id="ARBA00040895"/>
    </source>
</evidence>
<dbReference type="Gene3D" id="3.40.30.10">
    <property type="entry name" value="Glutaredoxin"/>
    <property type="match status" value="1"/>
</dbReference>
<dbReference type="OrthoDB" id="10253744at2759"/>
<dbReference type="CDD" id="cd03062">
    <property type="entry name" value="TRX_Fd_Sucrase"/>
    <property type="match status" value="1"/>
</dbReference>
<dbReference type="RefSeq" id="XP_018186973.1">
    <property type="nucleotide sequence ID" value="XM_018333049.1"/>
</dbReference>
<evidence type="ECO:0000256" key="1">
    <source>
        <dbReference type="ARBA" id="ARBA00038208"/>
    </source>
</evidence>
<dbReference type="InterPro" id="IPR009737">
    <property type="entry name" value="Aim32/Apd1-like"/>
</dbReference>
<dbReference type="InParanoid" id="A0A165FV72"/>
<reference evidence="3 4" key="1">
    <citation type="journal article" date="2016" name="Fungal Biol.">
        <title>The genome of Xylona heveae provides a window into fungal endophytism.</title>
        <authorList>
            <person name="Gazis R."/>
            <person name="Kuo A."/>
            <person name="Riley R."/>
            <person name="LaButti K."/>
            <person name="Lipzen A."/>
            <person name="Lin J."/>
            <person name="Amirebrahimi M."/>
            <person name="Hesse C.N."/>
            <person name="Spatafora J.W."/>
            <person name="Henrissat B."/>
            <person name="Hainaut M."/>
            <person name="Grigoriev I.V."/>
            <person name="Hibbett D.S."/>
        </authorList>
    </citation>
    <scope>NUCLEOTIDE SEQUENCE [LARGE SCALE GENOMIC DNA]</scope>
    <source>
        <strain evidence="3 4">TC161</strain>
    </source>
</reference>
<organism evidence="3 4">
    <name type="scientific">Xylona heveae (strain CBS 132557 / TC161)</name>
    <dbReference type="NCBI Taxonomy" id="1328760"/>
    <lineage>
        <taxon>Eukaryota</taxon>
        <taxon>Fungi</taxon>
        <taxon>Dikarya</taxon>
        <taxon>Ascomycota</taxon>
        <taxon>Pezizomycotina</taxon>
        <taxon>Xylonomycetes</taxon>
        <taxon>Xylonales</taxon>
        <taxon>Xylonaceae</taxon>
        <taxon>Xylona</taxon>
    </lineage>
</organism>
<dbReference type="Proteomes" id="UP000076632">
    <property type="component" value="Unassembled WGS sequence"/>
</dbReference>